<dbReference type="PANTHER" id="PTHR45720">
    <property type="entry name" value="CHLORIDE CHANNEL PROTEIN 2"/>
    <property type="match status" value="1"/>
</dbReference>
<comment type="subcellular location">
    <subcellularLocation>
        <location evidence="1">Membrane</location>
        <topology evidence="1">Multi-pass membrane protein</topology>
    </subcellularLocation>
</comment>
<feature type="transmembrane region" description="Helical" evidence="11">
    <location>
        <begin position="296"/>
        <end position="319"/>
    </location>
</feature>
<dbReference type="GO" id="GO:0005247">
    <property type="term" value="F:voltage-gated chloride channel activity"/>
    <property type="evidence" value="ECO:0007669"/>
    <property type="project" value="TreeGrafter"/>
</dbReference>
<protein>
    <recommendedName>
        <fullName evidence="12">CBS domain-containing protein</fullName>
    </recommendedName>
</protein>
<dbReference type="InterPro" id="IPR000644">
    <property type="entry name" value="CBS_dom"/>
</dbReference>
<evidence type="ECO:0000256" key="3">
    <source>
        <dbReference type="ARBA" id="ARBA00022692"/>
    </source>
</evidence>
<accession>A0A9P1J1R8</accession>
<evidence type="ECO:0000256" key="5">
    <source>
        <dbReference type="ARBA" id="ARBA00022989"/>
    </source>
</evidence>
<feature type="transmembrane region" description="Helical" evidence="11">
    <location>
        <begin position="512"/>
        <end position="534"/>
    </location>
</feature>
<evidence type="ECO:0000259" key="12">
    <source>
        <dbReference type="Pfam" id="PF00571"/>
    </source>
</evidence>
<dbReference type="Proteomes" id="UP001152747">
    <property type="component" value="Unassembled WGS sequence"/>
</dbReference>
<evidence type="ECO:0000256" key="9">
    <source>
        <dbReference type="SAM" id="Coils"/>
    </source>
</evidence>
<name>A0A9P1J1R8_9PELO</name>
<keyword evidence="3 11" id="KW-0812">Transmembrane</keyword>
<feature type="transmembrane region" description="Helical" evidence="11">
    <location>
        <begin position="377"/>
        <end position="399"/>
    </location>
</feature>
<dbReference type="InterPro" id="IPR050970">
    <property type="entry name" value="Cl_channel_volt-gated"/>
</dbReference>
<keyword evidence="6" id="KW-0406">Ion transport</keyword>
<dbReference type="Pfam" id="PF00571">
    <property type="entry name" value="CBS"/>
    <property type="match status" value="1"/>
</dbReference>
<feature type="coiled-coil region" evidence="9">
    <location>
        <begin position="11"/>
        <end position="45"/>
    </location>
</feature>
<keyword evidence="4" id="KW-0677">Repeat</keyword>
<dbReference type="Gene3D" id="3.10.580.10">
    <property type="entry name" value="CBS-domain"/>
    <property type="match status" value="2"/>
</dbReference>
<keyword evidence="7 11" id="KW-0472">Membrane</keyword>
<keyword evidence="9" id="KW-0175">Coiled coil</keyword>
<feature type="transmembrane region" description="Helical" evidence="11">
    <location>
        <begin position="485"/>
        <end position="506"/>
    </location>
</feature>
<dbReference type="SUPFAM" id="SSF81340">
    <property type="entry name" value="Clc chloride channel"/>
    <property type="match status" value="1"/>
</dbReference>
<dbReference type="SUPFAM" id="SSF54631">
    <property type="entry name" value="CBS-domain pair"/>
    <property type="match status" value="1"/>
</dbReference>
<comment type="caution">
    <text evidence="13">The sequence shown here is derived from an EMBL/GenBank/DDBJ whole genome shotgun (WGS) entry which is preliminary data.</text>
</comment>
<dbReference type="OrthoDB" id="4564at2759"/>
<dbReference type="Pfam" id="PF00654">
    <property type="entry name" value="Voltage_CLC"/>
    <property type="match status" value="1"/>
</dbReference>
<evidence type="ECO:0000256" key="11">
    <source>
        <dbReference type="SAM" id="Phobius"/>
    </source>
</evidence>
<dbReference type="FunFam" id="3.10.580.10:FF:000048">
    <property type="entry name" value="Chloride channel 2c"/>
    <property type="match status" value="1"/>
</dbReference>
<dbReference type="GO" id="GO:0005886">
    <property type="term" value="C:plasma membrane"/>
    <property type="evidence" value="ECO:0007669"/>
    <property type="project" value="TreeGrafter"/>
</dbReference>
<feature type="region of interest" description="Disordered" evidence="10">
    <location>
        <begin position="997"/>
        <end position="1039"/>
    </location>
</feature>
<dbReference type="EMBL" id="CANHGI010000006">
    <property type="protein sequence ID" value="CAI5455092.1"/>
    <property type="molecule type" value="Genomic_DNA"/>
</dbReference>
<gene>
    <name evidence="13" type="ORF">CAMP_LOCUS17729</name>
</gene>
<dbReference type="AlphaFoldDB" id="A0A9P1J1R8"/>
<feature type="transmembrane region" description="Helical" evidence="11">
    <location>
        <begin position="190"/>
        <end position="211"/>
    </location>
</feature>
<dbReference type="PRINTS" id="PR00762">
    <property type="entry name" value="CLCHANNEL"/>
</dbReference>
<keyword evidence="8" id="KW-0868">Chloride</keyword>
<keyword evidence="5 11" id="KW-1133">Transmembrane helix</keyword>
<proteinExistence type="predicted"/>
<evidence type="ECO:0000256" key="6">
    <source>
        <dbReference type="ARBA" id="ARBA00023065"/>
    </source>
</evidence>
<keyword evidence="14" id="KW-1185">Reference proteome</keyword>
<keyword evidence="2" id="KW-0813">Transport</keyword>
<evidence type="ECO:0000313" key="14">
    <source>
        <dbReference type="Proteomes" id="UP001152747"/>
    </source>
</evidence>
<dbReference type="InterPro" id="IPR001807">
    <property type="entry name" value="ClC"/>
</dbReference>
<evidence type="ECO:0000256" key="2">
    <source>
        <dbReference type="ARBA" id="ARBA00022448"/>
    </source>
</evidence>
<feature type="domain" description="CBS" evidence="12">
    <location>
        <begin position="628"/>
        <end position="682"/>
    </location>
</feature>
<evidence type="ECO:0000256" key="10">
    <source>
        <dbReference type="SAM" id="MobiDB-lite"/>
    </source>
</evidence>
<dbReference type="FunFam" id="1.10.3080.10:FF:000022">
    <property type="entry name" value="Chloride channel protein"/>
    <property type="match status" value="1"/>
</dbReference>
<feature type="transmembrane region" description="Helical" evidence="11">
    <location>
        <begin position="419"/>
        <end position="439"/>
    </location>
</feature>
<evidence type="ECO:0000256" key="4">
    <source>
        <dbReference type="ARBA" id="ARBA00022737"/>
    </source>
</evidence>
<reference evidence="13" key="1">
    <citation type="submission" date="2022-11" db="EMBL/GenBank/DDBJ databases">
        <authorList>
            <person name="Kikuchi T."/>
        </authorList>
    </citation>
    <scope>NUCLEOTIDE SEQUENCE</scope>
    <source>
        <strain evidence="13">PS1010</strain>
    </source>
</reference>
<feature type="transmembrane region" description="Helical" evidence="11">
    <location>
        <begin position="575"/>
        <end position="595"/>
    </location>
</feature>
<evidence type="ECO:0000256" key="1">
    <source>
        <dbReference type="ARBA" id="ARBA00004141"/>
    </source>
</evidence>
<dbReference type="InterPro" id="IPR046342">
    <property type="entry name" value="CBS_dom_sf"/>
</dbReference>
<feature type="transmembrane region" description="Helical" evidence="11">
    <location>
        <begin position="546"/>
        <end position="569"/>
    </location>
</feature>
<dbReference type="Gene3D" id="1.10.3080.10">
    <property type="entry name" value="Clc chloride channel"/>
    <property type="match status" value="1"/>
</dbReference>
<organism evidence="13 14">
    <name type="scientific">Caenorhabditis angaria</name>
    <dbReference type="NCBI Taxonomy" id="860376"/>
    <lineage>
        <taxon>Eukaryota</taxon>
        <taxon>Metazoa</taxon>
        <taxon>Ecdysozoa</taxon>
        <taxon>Nematoda</taxon>
        <taxon>Chromadorea</taxon>
        <taxon>Rhabditida</taxon>
        <taxon>Rhabditina</taxon>
        <taxon>Rhabditomorpha</taxon>
        <taxon>Rhabditoidea</taxon>
        <taxon>Rhabditidae</taxon>
        <taxon>Peloderinae</taxon>
        <taxon>Caenorhabditis</taxon>
    </lineage>
</organism>
<evidence type="ECO:0000256" key="8">
    <source>
        <dbReference type="ARBA" id="ARBA00023214"/>
    </source>
</evidence>
<evidence type="ECO:0000313" key="13">
    <source>
        <dbReference type="EMBL" id="CAI5455092.1"/>
    </source>
</evidence>
<evidence type="ECO:0000256" key="7">
    <source>
        <dbReference type="ARBA" id="ARBA00023136"/>
    </source>
</evidence>
<dbReference type="PANTHER" id="PTHR45720:SF13">
    <property type="entry name" value="CHLORIDE CHANNEL PROTEIN"/>
    <property type="match status" value="1"/>
</dbReference>
<dbReference type="InterPro" id="IPR014743">
    <property type="entry name" value="Cl-channel_core"/>
</dbReference>
<feature type="transmembrane region" description="Helical" evidence="11">
    <location>
        <begin position="136"/>
        <end position="157"/>
    </location>
</feature>
<sequence length="1073" mass="120229">MSFGYCPTVSFNKFDNKKQFLSKLVEESEEELEEIEEEIAEKSEPVRKLSLKNQSGGRLVRSASLNQKQYHSFKEMLIDIKNHENGKNVSFHPSSRKVTFTLANDYDPPDYKKYRSTWLKKKVKILNRKLKSLSNLLSDWMFLGLLGINVAVLSIVVDMLVYSLQLLQETIESICINCGQESYLQWTAGMLAWCSYTTVLVVLSAGFVNYVGPRAIGSGIPEMKTIIRGVVLIDYLTLRTLISKVVGISLALGSGIPIGKMGPFVHIASVVANQMCILASKFDVAYKEESRRMECLAAACAVGVACTFSAPVGGVLFAIEVTTMYFSVRSYWRGFFAACCGATTIRLLRGYLVQTEVTVNAFYQTSFRPDAFSVNEIPLFIILGLLCAGLGSLYTKIYRHLVLFLRNNQYAKHLFQRHWFVYPIFISFIYAFVSFPGGLGTFSTGRIRFGTNLKDFFANCAFLNGSGVTECGHEIYSHWMNRGNILMLLVLFIIVHFIFSIISFTIPVPSGVFLPIFVLGAALGRLYGEIIAIYAAHVFVVNPGVYAVVGAAAFSASVTHTVSVSVMIFEITGQLHFILPVMTSVMLANAVGAFMQSSFFDTIIKIKNLPFLPDIPPSNNLVYTTKAEDIMVAPVKFLCKLSTFHDIQDMIKTEFRVVPVVDSESTQMLIGTVSRKRLIHLMNNQIGDHVRKLEAERRVRKAIETIDNHFKDSAKELTDEKRRRTCSEADLRLKAPDLIPLADTIEPSGPVEQVNRFLVVPLVDVTEPKILIPPNSPISTSPVENTLRQVNSNSRRNALFSLQEMDSRLSAEFLGENGVEHKTIHGNPNEHHTIIKGYMKQAKKYLHQMQFGANKKNSQDTGYDLTPEERKVWEDEQLSAQFELTDLDIDSTPSQLVKRTSLYKIHSIFSMLQLSKAYVTDCGKLVGVVALSDLRKALEHTEEMMKTAKRGAKAQDIEQQPIIPLRPISTNVIDILTPPLEIARGTTIETNVTLQEEESMPKLAVPPPTFMPRSSLRREKSEQVGSSQRNRRSGSVFEHRPEEFVEAVAYLRRKSLAVGTPTRSNKQDDESSD</sequence>
<dbReference type="CDD" id="cd03683">
    <property type="entry name" value="ClC_1_like"/>
    <property type="match status" value="1"/>
</dbReference>